<accession>A0AAN9B315</accession>
<proteinExistence type="predicted"/>
<feature type="transmembrane region" description="Helical" evidence="7">
    <location>
        <begin position="63"/>
        <end position="93"/>
    </location>
</feature>
<dbReference type="PANTHER" id="PTHR10250">
    <property type="entry name" value="MICROSOMAL GLUTATHIONE S-TRANSFERASE"/>
    <property type="match status" value="1"/>
</dbReference>
<dbReference type="InterPro" id="IPR001129">
    <property type="entry name" value="Membr-assoc_MAPEG"/>
</dbReference>
<evidence type="ECO:0000313" key="8">
    <source>
        <dbReference type="EMBL" id="KAK7097978.1"/>
    </source>
</evidence>
<keyword evidence="5 7" id="KW-1133">Transmembrane helix</keyword>
<gene>
    <name evidence="8" type="ORF">V1264_004875</name>
</gene>
<dbReference type="SUPFAM" id="SSF161084">
    <property type="entry name" value="MAPEG domain-like"/>
    <property type="match status" value="1"/>
</dbReference>
<dbReference type="GO" id="GO:0008047">
    <property type="term" value="F:enzyme activator activity"/>
    <property type="evidence" value="ECO:0007669"/>
    <property type="project" value="InterPro"/>
</dbReference>
<evidence type="ECO:0000256" key="3">
    <source>
        <dbReference type="ARBA" id="ARBA00022751"/>
    </source>
</evidence>
<evidence type="ECO:0008006" key="10">
    <source>
        <dbReference type="Google" id="ProtNLM"/>
    </source>
</evidence>
<organism evidence="8 9">
    <name type="scientific">Littorina saxatilis</name>
    <dbReference type="NCBI Taxonomy" id="31220"/>
    <lineage>
        <taxon>Eukaryota</taxon>
        <taxon>Metazoa</taxon>
        <taxon>Spiralia</taxon>
        <taxon>Lophotrochozoa</taxon>
        <taxon>Mollusca</taxon>
        <taxon>Gastropoda</taxon>
        <taxon>Caenogastropoda</taxon>
        <taxon>Littorinimorpha</taxon>
        <taxon>Littorinoidea</taxon>
        <taxon>Littorinidae</taxon>
        <taxon>Littorina</taxon>
    </lineage>
</organism>
<reference evidence="8 9" key="1">
    <citation type="submission" date="2024-02" db="EMBL/GenBank/DDBJ databases">
        <title>Chromosome-scale genome assembly of the rough periwinkle Littorina saxatilis.</title>
        <authorList>
            <person name="De Jode A."/>
            <person name="Faria R."/>
            <person name="Formenti G."/>
            <person name="Sims Y."/>
            <person name="Smith T.P."/>
            <person name="Tracey A."/>
            <person name="Wood J.M.D."/>
            <person name="Zagrodzka Z.B."/>
            <person name="Johannesson K."/>
            <person name="Butlin R.K."/>
            <person name="Leder E.H."/>
        </authorList>
    </citation>
    <scope>NUCLEOTIDE SEQUENCE [LARGE SCALE GENOMIC DNA]</scope>
    <source>
        <strain evidence="8">Snail1</strain>
        <tissue evidence="8">Muscle</tissue>
    </source>
</reference>
<dbReference type="Proteomes" id="UP001374579">
    <property type="component" value="Unassembled WGS sequence"/>
</dbReference>
<dbReference type="FunFam" id="1.20.120.550:FF:000003">
    <property type="entry name" value="Leukotriene C4 synthase"/>
    <property type="match status" value="1"/>
</dbReference>
<dbReference type="Gene3D" id="1.20.120.550">
    <property type="entry name" value="Membrane associated eicosanoid/glutathione metabolism-like domain"/>
    <property type="match status" value="1"/>
</dbReference>
<name>A0AAN9B315_9CAEN</name>
<evidence type="ECO:0000313" key="9">
    <source>
        <dbReference type="Proteomes" id="UP001374579"/>
    </source>
</evidence>
<dbReference type="Pfam" id="PF01124">
    <property type="entry name" value="MAPEG"/>
    <property type="match status" value="1"/>
</dbReference>
<comment type="subcellular location">
    <subcellularLocation>
        <location evidence="1">Endoplasmic reticulum membrane</location>
        <topology evidence="1">Multi-pass membrane protein</topology>
    </subcellularLocation>
</comment>
<dbReference type="InterPro" id="IPR050997">
    <property type="entry name" value="MAPEG"/>
</dbReference>
<dbReference type="PANTHER" id="PTHR10250:SF15">
    <property type="entry name" value="MICROSOMAL GLUTATHIONE S-TRANSFERASE-RELATED"/>
    <property type="match status" value="1"/>
</dbReference>
<evidence type="ECO:0000256" key="4">
    <source>
        <dbReference type="ARBA" id="ARBA00022824"/>
    </source>
</evidence>
<keyword evidence="2 7" id="KW-0812">Transmembrane</keyword>
<keyword evidence="3" id="KW-0434">Leukotriene biosynthesis</keyword>
<dbReference type="GO" id="GO:0005635">
    <property type="term" value="C:nuclear envelope"/>
    <property type="evidence" value="ECO:0007669"/>
    <property type="project" value="TreeGrafter"/>
</dbReference>
<dbReference type="GO" id="GO:0019370">
    <property type="term" value="P:leukotriene biosynthetic process"/>
    <property type="evidence" value="ECO:0007669"/>
    <property type="project" value="UniProtKB-KW"/>
</dbReference>
<feature type="transmembrane region" description="Helical" evidence="7">
    <location>
        <begin position="9"/>
        <end position="30"/>
    </location>
</feature>
<dbReference type="AlphaFoldDB" id="A0AAN9B315"/>
<evidence type="ECO:0000256" key="5">
    <source>
        <dbReference type="ARBA" id="ARBA00022989"/>
    </source>
</evidence>
<keyword evidence="6 7" id="KW-0472">Membrane</keyword>
<dbReference type="GO" id="GO:0004364">
    <property type="term" value="F:glutathione transferase activity"/>
    <property type="evidence" value="ECO:0007669"/>
    <property type="project" value="TreeGrafter"/>
</dbReference>
<keyword evidence="4" id="KW-0256">Endoplasmic reticulum</keyword>
<evidence type="ECO:0000256" key="6">
    <source>
        <dbReference type="ARBA" id="ARBA00023136"/>
    </source>
</evidence>
<dbReference type="GO" id="GO:0005789">
    <property type="term" value="C:endoplasmic reticulum membrane"/>
    <property type="evidence" value="ECO:0007669"/>
    <property type="project" value="UniProtKB-SubCell"/>
</dbReference>
<dbReference type="InterPro" id="IPR023352">
    <property type="entry name" value="MAPEG-like_dom_sf"/>
</dbReference>
<evidence type="ECO:0000256" key="1">
    <source>
        <dbReference type="ARBA" id="ARBA00004477"/>
    </source>
</evidence>
<dbReference type="PRINTS" id="PR00488">
    <property type="entry name" value="5LPOXGNASEAP"/>
</dbReference>
<dbReference type="GO" id="GO:0004602">
    <property type="term" value="F:glutathione peroxidase activity"/>
    <property type="evidence" value="ECO:0007669"/>
    <property type="project" value="TreeGrafter"/>
</dbReference>
<dbReference type="EMBL" id="JBAMIC010000013">
    <property type="protein sequence ID" value="KAK7097978.1"/>
    <property type="molecule type" value="Genomic_DNA"/>
</dbReference>
<sequence>MTAIELEDIIYTSIVTLLAGIQLVFFARMVGKSRMKHKVPYPQMTGDANFERALRAQQNSLEFFPVFLITLWLSSLFFNQVASAVVGLVYLYSRQKYVSGYCRDVKDRIPGFKLGVRCLMFMAGLAMCGFVTVLLRSYTDIDLAVMLRNTIKK</sequence>
<evidence type="ECO:0000256" key="7">
    <source>
        <dbReference type="SAM" id="Phobius"/>
    </source>
</evidence>
<dbReference type="InterPro" id="IPR001446">
    <property type="entry name" value="5_LipOase_AP"/>
</dbReference>
<evidence type="ECO:0000256" key="2">
    <source>
        <dbReference type="ARBA" id="ARBA00022692"/>
    </source>
</evidence>
<keyword evidence="9" id="KW-1185">Reference proteome</keyword>
<feature type="transmembrane region" description="Helical" evidence="7">
    <location>
        <begin position="114"/>
        <end position="138"/>
    </location>
</feature>
<comment type="caution">
    <text evidence="8">The sequence shown here is derived from an EMBL/GenBank/DDBJ whole genome shotgun (WGS) entry which is preliminary data.</text>
</comment>
<protein>
    <recommendedName>
        <fullName evidence="10">Microsomal glutathione S-transferase 2</fullName>
    </recommendedName>
</protein>